<feature type="compositionally biased region" description="Polar residues" evidence="1">
    <location>
        <begin position="69"/>
        <end position="82"/>
    </location>
</feature>
<organism evidence="2 3">
    <name type="scientific">[Myrmecia] bisecta</name>
    <dbReference type="NCBI Taxonomy" id="41462"/>
    <lineage>
        <taxon>Eukaryota</taxon>
        <taxon>Viridiplantae</taxon>
        <taxon>Chlorophyta</taxon>
        <taxon>core chlorophytes</taxon>
        <taxon>Trebouxiophyceae</taxon>
        <taxon>Trebouxiales</taxon>
        <taxon>Trebouxiaceae</taxon>
        <taxon>Myrmecia</taxon>
    </lineage>
</organism>
<dbReference type="Proteomes" id="UP001489004">
    <property type="component" value="Unassembled WGS sequence"/>
</dbReference>
<proteinExistence type="predicted"/>
<comment type="caution">
    <text evidence="2">The sequence shown here is derived from an EMBL/GenBank/DDBJ whole genome shotgun (WGS) entry which is preliminary data.</text>
</comment>
<evidence type="ECO:0000313" key="2">
    <source>
        <dbReference type="EMBL" id="KAK9817961.1"/>
    </source>
</evidence>
<keyword evidence="3" id="KW-1185">Reference proteome</keyword>
<sequence length="148" mass="16167">MYVLFASSDTWDSSFGHIDTRRRTSPAAFGKRQQKNPDCKRLAGAGRLVSDLLERANGLGPPQPVLDPHNQTQTSDNESASAATAFRPDPETSTALFNARKDLAVKRIAAERGITYQEALLVWAERAKKVLAPGLAKLAKYTKIKQSG</sequence>
<protein>
    <submittedName>
        <fullName evidence="2">Uncharacterized protein</fullName>
    </submittedName>
</protein>
<accession>A0AAW1PW56</accession>
<evidence type="ECO:0000256" key="1">
    <source>
        <dbReference type="SAM" id="MobiDB-lite"/>
    </source>
</evidence>
<name>A0AAW1PW56_9CHLO</name>
<reference evidence="2 3" key="1">
    <citation type="journal article" date="2024" name="Nat. Commun.">
        <title>Phylogenomics reveals the evolutionary origins of lichenization in chlorophyte algae.</title>
        <authorList>
            <person name="Puginier C."/>
            <person name="Libourel C."/>
            <person name="Otte J."/>
            <person name="Skaloud P."/>
            <person name="Haon M."/>
            <person name="Grisel S."/>
            <person name="Petersen M."/>
            <person name="Berrin J.G."/>
            <person name="Delaux P.M."/>
            <person name="Dal Grande F."/>
            <person name="Keller J."/>
        </authorList>
    </citation>
    <scope>NUCLEOTIDE SEQUENCE [LARGE SCALE GENOMIC DNA]</scope>
    <source>
        <strain evidence="2 3">SAG 2043</strain>
    </source>
</reference>
<gene>
    <name evidence="2" type="ORF">WJX72_004981</name>
</gene>
<dbReference type="EMBL" id="JALJOR010000004">
    <property type="protein sequence ID" value="KAK9817961.1"/>
    <property type="molecule type" value="Genomic_DNA"/>
</dbReference>
<evidence type="ECO:0000313" key="3">
    <source>
        <dbReference type="Proteomes" id="UP001489004"/>
    </source>
</evidence>
<feature type="region of interest" description="Disordered" evidence="1">
    <location>
        <begin position="55"/>
        <end position="91"/>
    </location>
</feature>
<dbReference type="AlphaFoldDB" id="A0AAW1PW56"/>